<proteinExistence type="predicted"/>
<keyword evidence="2" id="KW-1185">Reference proteome</keyword>
<dbReference type="Proteomes" id="UP001552299">
    <property type="component" value="Unassembled WGS sequence"/>
</dbReference>
<accession>A0ABD0V152</accession>
<comment type="caution">
    <text evidence="1">The sequence shown here is derived from an EMBL/GenBank/DDBJ whole genome shotgun (WGS) entry which is preliminary data.</text>
</comment>
<protein>
    <submittedName>
        <fullName evidence="1">Uncharacterized protein</fullName>
    </submittedName>
</protein>
<dbReference type="EMBL" id="JANQDX010000009">
    <property type="protein sequence ID" value="KAL0918645.1"/>
    <property type="molecule type" value="Genomic_DNA"/>
</dbReference>
<gene>
    <name evidence="1" type="ORF">M5K25_010666</name>
</gene>
<organism evidence="1 2">
    <name type="scientific">Dendrobium thyrsiflorum</name>
    <name type="common">Pinecone-like raceme dendrobium</name>
    <name type="synonym">Orchid</name>
    <dbReference type="NCBI Taxonomy" id="117978"/>
    <lineage>
        <taxon>Eukaryota</taxon>
        <taxon>Viridiplantae</taxon>
        <taxon>Streptophyta</taxon>
        <taxon>Embryophyta</taxon>
        <taxon>Tracheophyta</taxon>
        <taxon>Spermatophyta</taxon>
        <taxon>Magnoliopsida</taxon>
        <taxon>Liliopsida</taxon>
        <taxon>Asparagales</taxon>
        <taxon>Orchidaceae</taxon>
        <taxon>Epidendroideae</taxon>
        <taxon>Malaxideae</taxon>
        <taxon>Dendrobiinae</taxon>
        <taxon>Dendrobium</taxon>
    </lineage>
</organism>
<evidence type="ECO:0000313" key="2">
    <source>
        <dbReference type="Proteomes" id="UP001552299"/>
    </source>
</evidence>
<sequence>MKDIHEAFVPPRFLLHARFCHQIQVLYIYQLVFYCESDGGGFHRRLKLLLLQGEAAKRLHRREDVEELFAHGGASAEFTLLHW</sequence>
<evidence type="ECO:0000313" key="1">
    <source>
        <dbReference type="EMBL" id="KAL0918645.1"/>
    </source>
</evidence>
<name>A0ABD0V152_DENTH</name>
<dbReference type="AlphaFoldDB" id="A0ABD0V152"/>
<reference evidence="1 2" key="1">
    <citation type="journal article" date="2024" name="Plant Biotechnol. J.">
        <title>Dendrobium thyrsiflorum genome and its molecular insights into genes involved in important horticultural traits.</title>
        <authorList>
            <person name="Chen B."/>
            <person name="Wang J.Y."/>
            <person name="Zheng P.J."/>
            <person name="Li K.L."/>
            <person name="Liang Y.M."/>
            <person name="Chen X.F."/>
            <person name="Zhang C."/>
            <person name="Zhao X."/>
            <person name="He X."/>
            <person name="Zhang G.Q."/>
            <person name="Liu Z.J."/>
            <person name="Xu Q."/>
        </authorList>
    </citation>
    <scope>NUCLEOTIDE SEQUENCE [LARGE SCALE GENOMIC DNA]</scope>
    <source>
        <strain evidence="1">GZMU011</strain>
    </source>
</reference>